<accession>A0AAD5R4B7</accession>
<proteinExistence type="predicted"/>
<organism evidence="1 2">
    <name type="scientific">Parelaphostrongylus tenuis</name>
    <name type="common">Meningeal worm</name>
    <dbReference type="NCBI Taxonomy" id="148309"/>
    <lineage>
        <taxon>Eukaryota</taxon>
        <taxon>Metazoa</taxon>
        <taxon>Ecdysozoa</taxon>
        <taxon>Nematoda</taxon>
        <taxon>Chromadorea</taxon>
        <taxon>Rhabditida</taxon>
        <taxon>Rhabditina</taxon>
        <taxon>Rhabditomorpha</taxon>
        <taxon>Strongyloidea</taxon>
        <taxon>Metastrongylidae</taxon>
        <taxon>Parelaphostrongylus</taxon>
    </lineage>
</organism>
<dbReference type="Proteomes" id="UP001196413">
    <property type="component" value="Unassembled WGS sequence"/>
</dbReference>
<sequence length="88" mass="9774">MDKLNGRERERYHSLPKLMPFLLNVIDGTLVIIGEVYVSKVFDVLESQGRIALLPDAVISGILGQLTVTVTYEPMKCQEAILNLANDS</sequence>
<gene>
    <name evidence="1" type="ORF">KIN20_030827</name>
</gene>
<evidence type="ECO:0000313" key="1">
    <source>
        <dbReference type="EMBL" id="KAJ1369385.1"/>
    </source>
</evidence>
<protein>
    <submittedName>
        <fullName evidence="1">Uncharacterized protein</fullName>
    </submittedName>
</protein>
<reference evidence="1" key="1">
    <citation type="submission" date="2021-06" db="EMBL/GenBank/DDBJ databases">
        <title>Parelaphostrongylus tenuis whole genome reference sequence.</title>
        <authorList>
            <person name="Garwood T.J."/>
            <person name="Larsen P.A."/>
            <person name="Fountain-Jones N.M."/>
            <person name="Garbe J.R."/>
            <person name="Macchietto M.G."/>
            <person name="Kania S.A."/>
            <person name="Gerhold R.W."/>
            <person name="Richards J.E."/>
            <person name="Wolf T.M."/>
        </authorList>
    </citation>
    <scope>NUCLEOTIDE SEQUENCE</scope>
    <source>
        <strain evidence="1">MNPRO001-30</strain>
        <tissue evidence="1">Meninges</tissue>
    </source>
</reference>
<dbReference type="EMBL" id="JAHQIW010006526">
    <property type="protein sequence ID" value="KAJ1369385.1"/>
    <property type="molecule type" value="Genomic_DNA"/>
</dbReference>
<dbReference type="AlphaFoldDB" id="A0AAD5R4B7"/>
<comment type="caution">
    <text evidence="1">The sequence shown here is derived from an EMBL/GenBank/DDBJ whole genome shotgun (WGS) entry which is preliminary data.</text>
</comment>
<evidence type="ECO:0000313" key="2">
    <source>
        <dbReference type="Proteomes" id="UP001196413"/>
    </source>
</evidence>
<keyword evidence="2" id="KW-1185">Reference proteome</keyword>
<name>A0AAD5R4B7_PARTN</name>